<dbReference type="PANTHER" id="PTHR43546:SF8">
    <property type="entry name" value="METALLO-BETA-LACTAMASE DOMAIN-CONTAINING PROTEIN"/>
    <property type="match status" value="1"/>
</dbReference>
<dbReference type="InterPro" id="IPR036866">
    <property type="entry name" value="RibonucZ/Hydroxyglut_hydro"/>
</dbReference>
<dbReference type="Gene3D" id="3.60.15.10">
    <property type="entry name" value="Ribonuclease Z/Hydroxyacylglutathione hydrolase-like"/>
    <property type="match status" value="1"/>
</dbReference>
<dbReference type="PANTHER" id="PTHR43546">
    <property type="entry name" value="UPF0173 METAL-DEPENDENT HYDROLASE MJ1163-RELATED"/>
    <property type="match status" value="1"/>
</dbReference>
<protein>
    <recommendedName>
        <fullName evidence="3">Zn-dependent hydrolase</fullName>
    </recommendedName>
</protein>
<organism evidence="1 2">
    <name type="scientific">Candidatus Berkelbacteria bacterium RBG_13_40_8</name>
    <dbReference type="NCBI Taxonomy" id="1797467"/>
    <lineage>
        <taxon>Bacteria</taxon>
        <taxon>Candidatus Berkelbacteria</taxon>
    </lineage>
</organism>
<accession>A0A1F5DQY4</accession>
<reference evidence="1 2" key="1">
    <citation type="journal article" date="2016" name="Nat. Commun.">
        <title>Thousands of microbial genomes shed light on interconnected biogeochemical processes in an aquifer system.</title>
        <authorList>
            <person name="Anantharaman K."/>
            <person name="Brown C.T."/>
            <person name="Hug L.A."/>
            <person name="Sharon I."/>
            <person name="Castelle C.J."/>
            <person name="Probst A.J."/>
            <person name="Thomas B.C."/>
            <person name="Singh A."/>
            <person name="Wilkins M.J."/>
            <person name="Karaoz U."/>
            <person name="Brodie E.L."/>
            <person name="Williams K.H."/>
            <person name="Hubbard S.S."/>
            <person name="Banfield J.F."/>
        </authorList>
    </citation>
    <scope>NUCLEOTIDE SEQUENCE [LARGE SCALE GENOMIC DNA]</scope>
</reference>
<evidence type="ECO:0000313" key="1">
    <source>
        <dbReference type="EMBL" id="OGD57446.1"/>
    </source>
</evidence>
<name>A0A1F5DQY4_9BACT</name>
<dbReference type="Pfam" id="PF13483">
    <property type="entry name" value="Lactamase_B_3"/>
    <property type="match status" value="1"/>
</dbReference>
<dbReference type="EMBL" id="MEZT01000001">
    <property type="protein sequence ID" value="OGD57446.1"/>
    <property type="molecule type" value="Genomic_DNA"/>
</dbReference>
<dbReference type="Proteomes" id="UP000178764">
    <property type="component" value="Unassembled WGS sequence"/>
</dbReference>
<dbReference type="SUPFAM" id="SSF56281">
    <property type="entry name" value="Metallo-hydrolase/oxidoreductase"/>
    <property type="match status" value="1"/>
</dbReference>
<sequence>MKTFSLDGIEVTLLHHAAVKIKAQKLVIYIDPYQVADEQADLILITHDHFDHFDTGSILKLQKPGTKVIGPEILKGKIAGDLKTLKPGDAAEALGVKIATIPSYNLTSPNHPKEKGYLGYVLDIVGKRIYVSGDTDKIPEMIALKDIDLAFLPIAGPMMHEEEAASAVKEFKPKIVVPYHCGEVVSGGDPEKFAALVGDTAKAVILD</sequence>
<proteinExistence type="predicted"/>
<comment type="caution">
    <text evidence="1">The sequence shown here is derived from an EMBL/GenBank/DDBJ whole genome shotgun (WGS) entry which is preliminary data.</text>
</comment>
<evidence type="ECO:0008006" key="3">
    <source>
        <dbReference type="Google" id="ProtNLM"/>
    </source>
</evidence>
<evidence type="ECO:0000313" key="2">
    <source>
        <dbReference type="Proteomes" id="UP000178764"/>
    </source>
</evidence>
<gene>
    <name evidence="1" type="ORF">A2V71_03445</name>
</gene>
<dbReference type="InterPro" id="IPR050114">
    <property type="entry name" value="UPF0173_UPF0282_UlaG_hydrolase"/>
</dbReference>
<dbReference type="AlphaFoldDB" id="A0A1F5DQY4"/>